<dbReference type="PANTHER" id="PTHR34473">
    <property type="entry name" value="UPF0699 TRANSMEMBRANE PROTEIN YDBS"/>
    <property type="match status" value="1"/>
</dbReference>
<keyword evidence="4" id="KW-1185">Reference proteome</keyword>
<protein>
    <submittedName>
        <fullName evidence="3">PH domain-containing protein</fullName>
    </submittedName>
</protein>
<evidence type="ECO:0000259" key="2">
    <source>
        <dbReference type="Pfam" id="PF03703"/>
    </source>
</evidence>
<proteinExistence type="predicted"/>
<evidence type="ECO:0000313" key="3">
    <source>
        <dbReference type="EMBL" id="MSS46342.1"/>
    </source>
</evidence>
<keyword evidence="1" id="KW-1133">Transmembrane helix</keyword>
<dbReference type="AlphaFoldDB" id="A0A7K0J8Q1"/>
<dbReference type="EMBL" id="VUMG01000003">
    <property type="protein sequence ID" value="MSS46342.1"/>
    <property type="molecule type" value="Genomic_DNA"/>
</dbReference>
<sequence length="181" mass="19463">MSAPKVLLGPTSSAVRVIAVDELFTPPGGEWHPVSKNYVTIKRLMVLLTWGVLTVVIGIALGFFVTWWVGILAAIVGVAFTGWRCSRMPAVVAAMGWCERGSDLCIRSGPWFRKMVIVPYGRMQAVEVNAGPVDRHWAVASVQLVTAATATSASIDGLPVEEARALRDRITDMAGDKDAAL</sequence>
<name>A0A7K0J8Q1_9ACTN</name>
<dbReference type="InterPro" id="IPR005182">
    <property type="entry name" value="YdbS-like_PH"/>
</dbReference>
<keyword evidence="1" id="KW-0472">Membrane</keyword>
<dbReference type="Proteomes" id="UP000466104">
    <property type="component" value="Unassembled WGS sequence"/>
</dbReference>
<organism evidence="3 4">
    <name type="scientific">Cutibacterium porci</name>
    <dbReference type="NCBI Taxonomy" id="2605781"/>
    <lineage>
        <taxon>Bacteria</taxon>
        <taxon>Bacillati</taxon>
        <taxon>Actinomycetota</taxon>
        <taxon>Actinomycetes</taxon>
        <taxon>Propionibacteriales</taxon>
        <taxon>Propionibacteriaceae</taxon>
        <taxon>Cutibacterium</taxon>
    </lineage>
</organism>
<evidence type="ECO:0000313" key="4">
    <source>
        <dbReference type="Proteomes" id="UP000466104"/>
    </source>
</evidence>
<feature type="transmembrane region" description="Helical" evidence="1">
    <location>
        <begin position="44"/>
        <end position="61"/>
    </location>
</feature>
<accession>A0A7K0J8Q1</accession>
<dbReference type="Pfam" id="PF03703">
    <property type="entry name" value="bPH_2"/>
    <property type="match status" value="1"/>
</dbReference>
<reference evidence="3 4" key="1">
    <citation type="submission" date="2019-08" db="EMBL/GenBank/DDBJ databases">
        <title>In-depth cultivation of the pig gut microbiome towards novel bacterial diversity and tailored functional studies.</title>
        <authorList>
            <person name="Wylensek D."/>
            <person name="Hitch T.C.A."/>
            <person name="Clavel T."/>
        </authorList>
    </citation>
    <scope>NUCLEOTIDE SEQUENCE [LARGE SCALE GENOMIC DNA]</scope>
    <source>
        <strain evidence="3 4">WCA-380-WT-3A</strain>
    </source>
</reference>
<evidence type="ECO:0000256" key="1">
    <source>
        <dbReference type="SAM" id="Phobius"/>
    </source>
</evidence>
<dbReference type="PANTHER" id="PTHR34473:SF3">
    <property type="entry name" value="TRANSMEMBRANE PROTEIN-RELATED"/>
    <property type="match status" value="1"/>
</dbReference>
<comment type="caution">
    <text evidence="3">The sequence shown here is derived from an EMBL/GenBank/DDBJ whole genome shotgun (WGS) entry which is preliminary data.</text>
</comment>
<feature type="domain" description="YdbS-like PH" evidence="2">
    <location>
        <begin position="94"/>
        <end position="170"/>
    </location>
</feature>
<keyword evidence="1" id="KW-0812">Transmembrane</keyword>
<gene>
    <name evidence="3" type="ORF">FYJ43_09990</name>
</gene>